<organism evidence="2">
    <name type="scientific">Microvirus mar56</name>
    <dbReference type="NCBI Taxonomy" id="2851192"/>
    <lineage>
        <taxon>Viruses</taxon>
        <taxon>Monodnaviria</taxon>
        <taxon>Sangervirae</taxon>
        <taxon>Phixviricota</taxon>
        <taxon>Malgrandaviricetes</taxon>
        <taxon>Petitvirales</taxon>
        <taxon>Microviridae</taxon>
    </lineage>
</organism>
<feature type="domain" description="Replication-associated protein ORF2/G2P" evidence="1">
    <location>
        <begin position="195"/>
        <end position="282"/>
    </location>
</feature>
<proteinExistence type="predicted"/>
<evidence type="ECO:0000313" key="2">
    <source>
        <dbReference type="EMBL" id="QXN75268.1"/>
    </source>
</evidence>
<name>A0A8F5MLR4_9VIRU</name>
<protein>
    <submittedName>
        <fullName evidence="2">Replication initiator protein</fullName>
    </submittedName>
</protein>
<accession>A0A8F5MLR4</accession>
<evidence type="ECO:0000259" key="1">
    <source>
        <dbReference type="Pfam" id="PF23343"/>
    </source>
</evidence>
<dbReference type="Pfam" id="PF23343">
    <property type="entry name" value="REP_ORF2-G2P"/>
    <property type="match status" value="1"/>
</dbReference>
<dbReference type="InterPro" id="IPR056906">
    <property type="entry name" value="ORF2/G2P_dom"/>
</dbReference>
<dbReference type="EMBL" id="MZ089802">
    <property type="protein sequence ID" value="QXN75268.1"/>
    <property type="molecule type" value="Genomic_DNA"/>
</dbReference>
<sequence>MVMRITSDLLKEVKGCFNPKWITNRHSGKQVKVNCGICDFCIHQKACKNSIRVKTAGSQYKYCYFVTLTYDDEHLPLFSVSIDTLASEYLRVDDIDGNWIATNVVDCSEFIPLSRWPLSFEDNCKICFSQVQGTIPFNSNLGCKCPVTSVWFGSSASVASFIAKSQKRKKGEFHGYSNLPDGVSSSDCLPFLNYVDVQNYIKRLRKHLFTFLGTYDEKISFYAVGEYGPVSFRPHWHLLLFTNSDKVAEVLRQAHDKSWKLGRSDFQLSRGGSASYVASYVNSLASAPSLYRICPNFKPQQHASFGFYEKCGESFGFGSENKTREEQACEKIAFLFDGRVHSFGEKFVRCTPPLSYVRAFLPRFSSVGPDDFIEASRIALSVLRVDGRLAEAGLIDVNDELITNIVRNYISYLHYTGYDDYDTPKNDDDYLILRECRLLMYNSYRTQWCLPISDDDFLEKRLYPFFRKVFNFLDAWCIENVESDIRFMRFIFHYGYEYENKTNYANLVRSLSVQQDNPDVPYCYFVHWESFSDGRDFDQRLEELDRTLKNKYAAMNRDAVKHKRLNDANGFLNSL</sequence>
<reference evidence="2" key="1">
    <citation type="submission" date="2021-04" db="EMBL/GenBank/DDBJ databases">
        <title>Genomes of microviruses identified in yellow-bellied marmot fecal samples.</title>
        <authorList>
            <person name="Varsani A."/>
            <person name="Kraberger S."/>
            <person name="Chatterjee A."/>
            <person name="Richet C."/>
            <person name="Fontenele R.S."/>
            <person name="Schmidlin K."/>
            <person name="Blumstein D.T."/>
        </authorList>
    </citation>
    <scope>NUCLEOTIDE SEQUENCE</scope>
    <source>
        <strain evidence="2">Mar56</strain>
    </source>
</reference>